<comment type="caution">
    <text evidence="8">The sequence shown here is derived from an EMBL/GenBank/DDBJ whole genome shotgun (WGS) entry which is preliminary data.</text>
</comment>
<feature type="domain" description="Protein kinase" evidence="7">
    <location>
        <begin position="18"/>
        <end position="293"/>
    </location>
</feature>
<reference evidence="8" key="1">
    <citation type="journal article" date="2014" name="Int. J. Syst. Evol. Microbiol.">
        <title>Complete genome sequence of Corynebacterium casei LMG S-19264T (=DSM 44701T), isolated from a smear-ripened cheese.</title>
        <authorList>
            <consortium name="US DOE Joint Genome Institute (JGI-PGF)"/>
            <person name="Walter F."/>
            <person name="Albersmeier A."/>
            <person name="Kalinowski J."/>
            <person name="Ruckert C."/>
        </authorList>
    </citation>
    <scope>NUCLEOTIDE SEQUENCE</scope>
    <source>
        <strain evidence="8">JCM 4059</strain>
    </source>
</reference>
<keyword evidence="4" id="KW-0547">Nucleotide-binding</keyword>
<dbReference type="Gene3D" id="3.30.200.20">
    <property type="entry name" value="Phosphorylase Kinase, domain 1"/>
    <property type="match status" value="1"/>
</dbReference>
<evidence type="ECO:0000256" key="4">
    <source>
        <dbReference type="ARBA" id="ARBA00022741"/>
    </source>
</evidence>
<keyword evidence="6" id="KW-0067">ATP-binding</keyword>
<dbReference type="Proteomes" id="UP000638313">
    <property type="component" value="Unassembled WGS sequence"/>
</dbReference>
<dbReference type="Gene3D" id="1.10.510.10">
    <property type="entry name" value="Transferase(Phosphotransferase) domain 1"/>
    <property type="match status" value="1"/>
</dbReference>
<protein>
    <recommendedName>
        <fullName evidence="1">non-specific serine/threonine protein kinase</fullName>
        <ecNumber evidence="1">2.7.11.1</ecNumber>
    </recommendedName>
</protein>
<dbReference type="PANTHER" id="PTHR43289">
    <property type="entry name" value="MITOGEN-ACTIVATED PROTEIN KINASE KINASE KINASE 20-RELATED"/>
    <property type="match status" value="1"/>
</dbReference>
<keyword evidence="3" id="KW-0808">Transferase</keyword>
<keyword evidence="9" id="KW-1185">Reference proteome</keyword>
<sequence>MDEWSERPVAGVVLQGRYVLEETVAKSGMSEVWRAGDQTTGRFVAVKFLRMDSEDTHHLDAQERREVQRELLGRFRREALLLEQLAHPGIPEFYAQGSFAGRPYLVMQWVEGVTLHDFLKRHGALALPVAVAGAVQIARALAHAHAHSVVHRDVKPYNVMLADDGTVVLIDFGIAKPLTDEATRYTRPGSTLGSFGYQAPEQIQALKASTRTDSYSLGCVCYKMFTGRAPFISSQGSVHELQDQHLYAVPPPLLRFVPGLPVEVNDLVLRMLAKEQELRPGMDEVLAVLSPLAPSPGEPEPRPRFVPDLTMPFRSPEIDCSAQSVPPRLQAASEWLDRRMVDRLCRQAQEEIDRGDPAEAVRNLAEVAHRVRKEWGYSSRLVRQVWELAADGLRIAGGCREAAHLYDGIATDLVRGHEPRDRADRAVAQLRAAECRLVDYDIGGAMAILAGTAELLEELPAALADQVAEARKDLQIDVNERCASPMDA</sequence>
<evidence type="ECO:0000256" key="1">
    <source>
        <dbReference type="ARBA" id="ARBA00012513"/>
    </source>
</evidence>
<dbReference type="AlphaFoldDB" id="A0A919ATR8"/>
<dbReference type="InterPro" id="IPR000719">
    <property type="entry name" value="Prot_kinase_dom"/>
</dbReference>
<dbReference type="PANTHER" id="PTHR43289:SF6">
    <property type="entry name" value="SERINE_THREONINE-PROTEIN KINASE NEKL-3"/>
    <property type="match status" value="1"/>
</dbReference>
<dbReference type="EC" id="2.7.11.1" evidence="1"/>
<dbReference type="SMART" id="SM00220">
    <property type="entry name" value="S_TKc"/>
    <property type="match status" value="1"/>
</dbReference>
<dbReference type="Pfam" id="PF00069">
    <property type="entry name" value="Pkinase"/>
    <property type="match status" value="1"/>
</dbReference>
<accession>A0A919ATR8</accession>
<dbReference type="CDD" id="cd14014">
    <property type="entry name" value="STKc_PknB_like"/>
    <property type="match status" value="1"/>
</dbReference>
<evidence type="ECO:0000313" key="8">
    <source>
        <dbReference type="EMBL" id="GHF26647.1"/>
    </source>
</evidence>
<reference evidence="8" key="2">
    <citation type="submission" date="2020-09" db="EMBL/GenBank/DDBJ databases">
        <authorList>
            <person name="Sun Q."/>
            <person name="Ohkuma M."/>
        </authorList>
    </citation>
    <scope>NUCLEOTIDE SEQUENCE</scope>
    <source>
        <strain evidence="8">JCM 4059</strain>
    </source>
</reference>
<dbReference type="EMBL" id="BNBD01000001">
    <property type="protein sequence ID" value="GHF26647.1"/>
    <property type="molecule type" value="Genomic_DNA"/>
</dbReference>
<proteinExistence type="predicted"/>
<gene>
    <name evidence="8" type="ORF">GCM10010218_04430</name>
</gene>
<evidence type="ECO:0000256" key="5">
    <source>
        <dbReference type="ARBA" id="ARBA00022777"/>
    </source>
</evidence>
<dbReference type="PROSITE" id="PS50011">
    <property type="entry name" value="PROTEIN_KINASE_DOM"/>
    <property type="match status" value="1"/>
</dbReference>
<evidence type="ECO:0000256" key="6">
    <source>
        <dbReference type="ARBA" id="ARBA00022840"/>
    </source>
</evidence>
<organism evidence="8 9">
    <name type="scientific">Streptomyces mashuensis</name>
    <dbReference type="NCBI Taxonomy" id="33904"/>
    <lineage>
        <taxon>Bacteria</taxon>
        <taxon>Bacillati</taxon>
        <taxon>Actinomycetota</taxon>
        <taxon>Actinomycetes</taxon>
        <taxon>Kitasatosporales</taxon>
        <taxon>Streptomycetaceae</taxon>
        <taxon>Streptomyces</taxon>
    </lineage>
</organism>
<dbReference type="GO" id="GO:0004674">
    <property type="term" value="F:protein serine/threonine kinase activity"/>
    <property type="evidence" value="ECO:0007669"/>
    <property type="project" value="UniProtKB-KW"/>
</dbReference>
<dbReference type="GO" id="GO:0005524">
    <property type="term" value="F:ATP binding"/>
    <property type="evidence" value="ECO:0007669"/>
    <property type="project" value="UniProtKB-KW"/>
</dbReference>
<evidence type="ECO:0000256" key="3">
    <source>
        <dbReference type="ARBA" id="ARBA00022679"/>
    </source>
</evidence>
<evidence type="ECO:0000256" key="2">
    <source>
        <dbReference type="ARBA" id="ARBA00022527"/>
    </source>
</evidence>
<name>A0A919ATR8_9ACTN</name>
<keyword evidence="5" id="KW-0418">Kinase</keyword>
<keyword evidence="2" id="KW-0723">Serine/threonine-protein kinase</keyword>
<evidence type="ECO:0000313" key="9">
    <source>
        <dbReference type="Proteomes" id="UP000638313"/>
    </source>
</evidence>
<dbReference type="PROSITE" id="PS00108">
    <property type="entry name" value="PROTEIN_KINASE_ST"/>
    <property type="match status" value="1"/>
</dbReference>
<evidence type="ECO:0000259" key="7">
    <source>
        <dbReference type="PROSITE" id="PS50011"/>
    </source>
</evidence>
<dbReference type="RefSeq" id="WP_190127625.1">
    <property type="nucleotide sequence ID" value="NZ_BNBD01000001.1"/>
</dbReference>
<dbReference type="SUPFAM" id="SSF56112">
    <property type="entry name" value="Protein kinase-like (PK-like)"/>
    <property type="match status" value="1"/>
</dbReference>
<dbReference type="InterPro" id="IPR008271">
    <property type="entry name" value="Ser/Thr_kinase_AS"/>
</dbReference>
<dbReference type="InterPro" id="IPR011009">
    <property type="entry name" value="Kinase-like_dom_sf"/>
</dbReference>